<evidence type="ECO:0000256" key="2">
    <source>
        <dbReference type="SAM" id="Phobius"/>
    </source>
</evidence>
<evidence type="ECO:0000256" key="1">
    <source>
        <dbReference type="SAM" id="MobiDB-lite"/>
    </source>
</evidence>
<gene>
    <name evidence="3" type="ORF">ACFPN2_25250</name>
</gene>
<evidence type="ECO:0000313" key="3">
    <source>
        <dbReference type="EMBL" id="MFC4312415.1"/>
    </source>
</evidence>
<evidence type="ECO:0000313" key="4">
    <source>
        <dbReference type="Proteomes" id="UP001595904"/>
    </source>
</evidence>
<feature type="region of interest" description="Disordered" evidence="1">
    <location>
        <begin position="285"/>
        <end position="321"/>
    </location>
</feature>
<feature type="region of interest" description="Disordered" evidence="1">
    <location>
        <begin position="123"/>
        <end position="145"/>
    </location>
</feature>
<sequence length="321" mass="34040">MDASTLVIAFLLVTAAALAGYLMSQWSSIRKGSIGIGWIAISIGVTLLLTTAAVVVLTVGLLPGLRLSPTIESAEHTRKSTQSDERMFERKQASREPMSATIKAAAPTDRGASSAVGRYIAEGHSKHRTGNETASAPSSREAKSSAMSQEAGLVFSAADPWAATNCVYASNPDPADLTRWRIENGCGAPVGVVLASCSNSQPECGGPSWDYQIDGMILPGKVQRPVIDADETWYGSQIRYVACMVAAPLTIELIGQNLESRSSPSWLQRFEAARNGDECLTRVRRLSDPGRDSGKSIDALLGADAPGKVHPGSTSDNEYTL</sequence>
<feature type="transmembrane region" description="Helical" evidence="2">
    <location>
        <begin position="35"/>
        <end position="62"/>
    </location>
</feature>
<keyword evidence="4" id="KW-1185">Reference proteome</keyword>
<keyword evidence="2" id="KW-1133">Transmembrane helix</keyword>
<dbReference type="RefSeq" id="WP_380601781.1">
    <property type="nucleotide sequence ID" value="NZ_JBHSDU010000014.1"/>
</dbReference>
<keyword evidence="2" id="KW-0472">Membrane</keyword>
<reference evidence="4" key="1">
    <citation type="journal article" date="2019" name="Int. J. Syst. Evol. Microbiol.">
        <title>The Global Catalogue of Microorganisms (GCM) 10K type strain sequencing project: providing services to taxonomists for standard genome sequencing and annotation.</title>
        <authorList>
            <consortium name="The Broad Institute Genomics Platform"/>
            <consortium name="The Broad Institute Genome Sequencing Center for Infectious Disease"/>
            <person name="Wu L."/>
            <person name="Ma J."/>
        </authorList>
    </citation>
    <scope>NUCLEOTIDE SEQUENCE [LARGE SCALE GENOMIC DNA]</scope>
    <source>
        <strain evidence="4">CGMCC 1.10759</strain>
    </source>
</reference>
<comment type="caution">
    <text evidence="3">The sequence shown here is derived from an EMBL/GenBank/DDBJ whole genome shotgun (WGS) entry which is preliminary data.</text>
</comment>
<feature type="region of interest" description="Disordered" evidence="1">
    <location>
        <begin position="73"/>
        <end position="109"/>
    </location>
</feature>
<organism evidence="3 4">
    <name type="scientific">Steroidobacter flavus</name>
    <dbReference type="NCBI Taxonomy" id="1842136"/>
    <lineage>
        <taxon>Bacteria</taxon>
        <taxon>Pseudomonadati</taxon>
        <taxon>Pseudomonadota</taxon>
        <taxon>Gammaproteobacteria</taxon>
        <taxon>Steroidobacterales</taxon>
        <taxon>Steroidobacteraceae</taxon>
        <taxon>Steroidobacter</taxon>
    </lineage>
</organism>
<dbReference type="Proteomes" id="UP001595904">
    <property type="component" value="Unassembled WGS sequence"/>
</dbReference>
<feature type="compositionally biased region" description="Basic and acidic residues" evidence="1">
    <location>
        <begin position="285"/>
        <end position="295"/>
    </location>
</feature>
<proteinExistence type="predicted"/>
<keyword evidence="2" id="KW-0812">Transmembrane</keyword>
<protein>
    <submittedName>
        <fullName evidence="3">Uncharacterized protein</fullName>
    </submittedName>
</protein>
<name>A0ABV8SZ90_9GAMM</name>
<feature type="compositionally biased region" description="Basic and acidic residues" evidence="1">
    <location>
        <begin position="73"/>
        <end position="94"/>
    </location>
</feature>
<feature type="compositionally biased region" description="Polar residues" evidence="1">
    <location>
        <begin position="312"/>
        <end position="321"/>
    </location>
</feature>
<dbReference type="EMBL" id="JBHSDU010000014">
    <property type="protein sequence ID" value="MFC4312415.1"/>
    <property type="molecule type" value="Genomic_DNA"/>
</dbReference>
<accession>A0ABV8SZ90</accession>